<evidence type="ECO:0000313" key="4">
    <source>
        <dbReference type="EMBL" id="PCH44588.1"/>
    </source>
</evidence>
<feature type="region of interest" description="Disordered" evidence="2">
    <location>
        <begin position="651"/>
        <end position="714"/>
    </location>
</feature>
<feature type="compositionally biased region" description="Polar residues" evidence="2">
    <location>
        <begin position="619"/>
        <end position="639"/>
    </location>
</feature>
<dbReference type="EMBL" id="KB468157">
    <property type="protein sequence ID" value="PCH44588.1"/>
    <property type="molecule type" value="Genomic_DNA"/>
</dbReference>
<evidence type="ECO:0000256" key="3">
    <source>
        <dbReference type="SAM" id="Phobius"/>
    </source>
</evidence>
<keyword evidence="3" id="KW-1133">Transmembrane helix</keyword>
<evidence type="ECO:0000313" key="5">
    <source>
        <dbReference type="Proteomes" id="UP000218811"/>
    </source>
</evidence>
<feature type="region of interest" description="Disordered" evidence="2">
    <location>
        <begin position="805"/>
        <end position="845"/>
    </location>
</feature>
<name>A0A2H3K372_WOLCO</name>
<keyword evidence="1" id="KW-0175">Coiled coil</keyword>
<gene>
    <name evidence="4" type="ORF">WOLCODRAFT_165256</name>
</gene>
<sequence>MHLYTELRTRFPLTFTFHAFERDALFMFVNSLVFLTALVVLGVLAEWFNGFRPGGPRVLDRFVWLMFEIAVSGCRAYVLMASRLRLTNRLQDFDAWCSSTRSLIMDTIRPEDFWPIEPGDKDTPFVSLRMADIDSDDVHSLPSRVSDLLMSQATLTHTLETRHRNLVILAQQMHRMNSNSNALELENATLERQVRDLTAKVKEQSAQADAACALARMRTHAARMLLVSMIIMWKHTRSLSRRHAVTQLKLLRADRDNDYIWEMYFEAAATARTLRSELSYQKDMQEDSKARIATLEHTIRRLRAAHARDVYSHRQEGARMRNNMAKLLNGLVTLWRLVYYLRLRLTEARKFEGTCDSLRTELRNLRDDYNMQSKAKSKIDALYKQSLTSRQQELESSRKLLQFTHASRLQLLTCVLVLWRFTTYLGRRLALAHVRVLACPVSCRPISMDIERYYAQFDIKKLPQASAWTGSSTLSQADSLDESLNVNLTDAQLLSSRCARVHSAYSVLITQLDEAWVALKAVRQCADSSQSGLRAACVALATTFKSHKALREQYVAQAMRLAHASGHLRRAEQATRAVDSNGKLVSAQRQLAYAEGQAVRVAEAERSDEDVVVYPSFKRPQSTAPPSRPSSPWSQGAHRSQCTAVNLLEELTRGSSGTAPLRPRTPLCNAEYMSGNPARLPGPSQDGDLSRDGLSPRLSVASQPAQEEAPRASTFTRAVERFKRITPASLLYTFGGGLAASQTPNPVDETRQRASTPRVLKNSHSRSSFAVPGFVSELPNEPIPFAPDSSYYSFPRSPILDTPGAFSPRAYLPHSQFETPADQDDDSNSGGYVSPSDMLPPDLFD</sequence>
<feature type="region of interest" description="Disordered" evidence="2">
    <location>
        <begin position="612"/>
        <end position="639"/>
    </location>
</feature>
<dbReference type="Proteomes" id="UP000218811">
    <property type="component" value="Unassembled WGS sequence"/>
</dbReference>
<organism evidence="4 5">
    <name type="scientific">Wolfiporia cocos (strain MD-104)</name>
    <name type="common">Brown rot fungus</name>
    <dbReference type="NCBI Taxonomy" id="742152"/>
    <lineage>
        <taxon>Eukaryota</taxon>
        <taxon>Fungi</taxon>
        <taxon>Dikarya</taxon>
        <taxon>Basidiomycota</taxon>
        <taxon>Agaricomycotina</taxon>
        <taxon>Agaricomycetes</taxon>
        <taxon>Polyporales</taxon>
        <taxon>Phaeolaceae</taxon>
        <taxon>Wolfiporia</taxon>
    </lineage>
</organism>
<feature type="coiled-coil region" evidence="1">
    <location>
        <begin position="348"/>
        <end position="375"/>
    </location>
</feature>
<dbReference type="OrthoDB" id="10278815at2759"/>
<keyword evidence="3" id="KW-0812">Transmembrane</keyword>
<evidence type="ECO:0000256" key="1">
    <source>
        <dbReference type="SAM" id="Coils"/>
    </source>
</evidence>
<protein>
    <submittedName>
        <fullName evidence="4">Uncharacterized protein</fullName>
    </submittedName>
</protein>
<reference evidence="4 5" key="1">
    <citation type="journal article" date="2012" name="Science">
        <title>The Paleozoic origin of enzymatic lignin decomposition reconstructed from 31 fungal genomes.</title>
        <authorList>
            <person name="Floudas D."/>
            <person name="Binder M."/>
            <person name="Riley R."/>
            <person name="Barry K."/>
            <person name="Blanchette R.A."/>
            <person name="Henrissat B."/>
            <person name="Martinez A.T."/>
            <person name="Otillar R."/>
            <person name="Spatafora J.W."/>
            <person name="Yadav J.S."/>
            <person name="Aerts A."/>
            <person name="Benoit I."/>
            <person name="Boyd A."/>
            <person name="Carlson A."/>
            <person name="Copeland A."/>
            <person name="Coutinho P.M."/>
            <person name="de Vries R.P."/>
            <person name="Ferreira P."/>
            <person name="Findley K."/>
            <person name="Foster B."/>
            <person name="Gaskell J."/>
            <person name="Glotzer D."/>
            <person name="Gorecki P."/>
            <person name="Heitman J."/>
            <person name="Hesse C."/>
            <person name="Hori C."/>
            <person name="Igarashi K."/>
            <person name="Jurgens J.A."/>
            <person name="Kallen N."/>
            <person name="Kersten P."/>
            <person name="Kohler A."/>
            <person name="Kuees U."/>
            <person name="Kumar T.K.A."/>
            <person name="Kuo A."/>
            <person name="LaButti K."/>
            <person name="Larrondo L.F."/>
            <person name="Lindquist E."/>
            <person name="Ling A."/>
            <person name="Lombard V."/>
            <person name="Lucas S."/>
            <person name="Lundell T."/>
            <person name="Martin R."/>
            <person name="McLaughlin D.J."/>
            <person name="Morgenstern I."/>
            <person name="Morin E."/>
            <person name="Murat C."/>
            <person name="Nagy L.G."/>
            <person name="Nolan M."/>
            <person name="Ohm R.A."/>
            <person name="Patyshakuliyeva A."/>
            <person name="Rokas A."/>
            <person name="Ruiz-Duenas F.J."/>
            <person name="Sabat G."/>
            <person name="Salamov A."/>
            <person name="Samejima M."/>
            <person name="Schmutz J."/>
            <person name="Slot J.C."/>
            <person name="St John F."/>
            <person name="Stenlid J."/>
            <person name="Sun H."/>
            <person name="Sun S."/>
            <person name="Syed K."/>
            <person name="Tsang A."/>
            <person name="Wiebenga A."/>
            <person name="Young D."/>
            <person name="Pisabarro A."/>
            <person name="Eastwood D.C."/>
            <person name="Martin F."/>
            <person name="Cullen D."/>
            <person name="Grigoriev I.V."/>
            <person name="Hibbett D.S."/>
        </authorList>
    </citation>
    <scope>NUCLEOTIDE SEQUENCE [LARGE SCALE GENOMIC DNA]</scope>
    <source>
        <strain evidence="4 5">MD-104</strain>
    </source>
</reference>
<keyword evidence="5" id="KW-1185">Reference proteome</keyword>
<feature type="coiled-coil region" evidence="1">
    <location>
        <begin position="173"/>
        <end position="207"/>
    </location>
</feature>
<dbReference type="AlphaFoldDB" id="A0A2H3K372"/>
<dbReference type="OMA" id="EISCDIR"/>
<evidence type="ECO:0000256" key="2">
    <source>
        <dbReference type="SAM" id="MobiDB-lite"/>
    </source>
</evidence>
<keyword evidence="3" id="KW-0472">Membrane</keyword>
<proteinExistence type="predicted"/>
<feature type="transmembrane region" description="Helical" evidence="3">
    <location>
        <begin position="25"/>
        <end position="50"/>
    </location>
</feature>
<accession>A0A2H3K372</accession>
<feature type="region of interest" description="Disordered" evidence="2">
    <location>
        <begin position="741"/>
        <end position="766"/>
    </location>
</feature>